<dbReference type="InterPro" id="IPR013324">
    <property type="entry name" value="RNA_pol_sigma_r3/r4-like"/>
</dbReference>
<dbReference type="InterPro" id="IPR036388">
    <property type="entry name" value="WH-like_DNA-bd_sf"/>
</dbReference>
<dbReference type="Pfam" id="PF08281">
    <property type="entry name" value="Sigma70_r4_2"/>
    <property type="match status" value="1"/>
</dbReference>
<dbReference type="GO" id="GO:0016987">
    <property type="term" value="F:sigma factor activity"/>
    <property type="evidence" value="ECO:0007669"/>
    <property type="project" value="UniProtKB-KW"/>
</dbReference>
<comment type="similarity">
    <text evidence="1">Belongs to the sigma-70 factor family. ECF subfamily.</text>
</comment>
<dbReference type="CDD" id="cd06171">
    <property type="entry name" value="Sigma70_r4"/>
    <property type="match status" value="1"/>
</dbReference>
<keyword evidence="2" id="KW-0805">Transcription regulation</keyword>
<proteinExistence type="inferred from homology"/>
<dbReference type="Gene3D" id="1.10.1740.10">
    <property type="match status" value="1"/>
</dbReference>
<evidence type="ECO:0000313" key="6">
    <source>
        <dbReference type="EMBL" id="KVK80143.1"/>
    </source>
</evidence>
<dbReference type="SUPFAM" id="SSF88946">
    <property type="entry name" value="Sigma2 domain of RNA polymerase sigma factors"/>
    <property type="match status" value="1"/>
</dbReference>
<comment type="caution">
    <text evidence="6">The sequence shown here is derived from an EMBL/GenBank/DDBJ whole genome shotgun (WGS) entry which is preliminary data.</text>
</comment>
<evidence type="ECO:0000256" key="1">
    <source>
        <dbReference type="ARBA" id="ARBA00010641"/>
    </source>
</evidence>
<dbReference type="Proteomes" id="UP000069001">
    <property type="component" value="Unassembled WGS sequence"/>
</dbReference>
<dbReference type="InterPro" id="IPR013325">
    <property type="entry name" value="RNA_pol_sigma_r2"/>
</dbReference>
<evidence type="ECO:0000259" key="5">
    <source>
        <dbReference type="Pfam" id="PF08281"/>
    </source>
</evidence>
<keyword evidence="3" id="KW-0731">Sigma factor</keyword>
<dbReference type="AlphaFoldDB" id="A0A103ZHI1"/>
<dbReference type="RefSeq" id="WP_059523806.1">
    <property type="nucleotide sequence ID" value="NZ_LOXZ01000030.1"/>
</dbReference>
<dbReference type="GO" id="GO:0006352">
    <property type="term" value="P:DNA-templated transcription initiation"/>
    <property type="evidence" value="ECO:0007669"/>
    <property type="project" value="InterPro"/>
</dbReference>
<organism evidence="6 7">
    <name type="scientific">Burkholderia cepacia</name>
    <name type="common">Pseudomonas cepacia</name>
    <dbReference type="NCBI Taxonomy" id="292"/>
    <lineage>
        <taxon>Bacteria</taxon>
        <taxon>Pseudomonadati</taxon>
        <taxon>Pseudomonadota</taxon>
        <taxon>Betaproteobacteria</taxon>
        <taxon>Burkholderiales</taxon>
        <taxon>Burkholderiaceae</taxon>
        <taxon>Burkholderia</taxon>
        <taxon>Burkholderia cepacia complex</taxon>
    </lineage>
</organism>
<dbReference type="PANTHER" id="PTHR43133">
    <property type="entry name" value="RNA POLYMERASE ECF-TYPE SIGMA FACTO"/>
    <property type="match status" value="1"/>
</dbReference>
<evidence type="ECO:0000256" key="2">
    <source>
        <dbReference type="ARBA" id="ARBA00023015"/>
    </source>
</evidence>
<dbReference type="InterPro" id="IPR014284">
    <property type="entry name" value="RNA_pol_sigma-70_dom"/>
</dbReference>
<dbReference type="EMBL" id="LOYH01000062">
    <property type="protein sequence ID" value="KVK80143.1"/>
    <property type="molecule type" value="Genomic_DNA"/>
</dbReference>
<keyword evidence="4" id="KW-0804">Transcription</keyword>
<dbReference type="PANTHER" id="PTHR43133:SF63">
    <property type="entry name" value="RNA POLYMERASE SIGMA FACTOR FECI-RELATED"/>
    <property type="match status" value="1"/>
</dbReference>
<evidence type="ECO:0000256" key="4">
    <source>
        <dbReference type="ARBA" id="ARBA00023163"/>
    </source>
</evidence>
<name>A0A103ZHI1_BURCE</name>
<dbReference type="Gene3D" id="1.10.10.10">
    <property type="entry name" value="Winged helix-like DNA-binding domain superfamily/Winged helix DNA-binding domain"/>
    <property type="match status" value="1"/>
</dbReference>
<dbReference type="InterPro" id="IPR039425">
    <property type="entry name" value="RNA_pol_sigma-70-like"/>
</dbReference>
<dbReference type="GO" id="GO:0003677">
    <property type="term" value="F:DNA binding"/>
    <property type="evidence" value="ECO:0007669"/>
    <property type="project" value="InterPro"/>
</dbReference>
<accession>A0A103ZHI1</accession>
<evidence type="ECO:0000256" key="3">
    <source>
        <dbReference type="ARBA" id="ARBA00023082"/>
    </source>
</evidence>
<feature type="domain" description="RNA polymerase sigma factor 70 region 4 type 2" evidence="5">
    <location>
        <begin position="107"/>
        <end position="159"/>
    </location>
</feature>
<gene>
    <name evidence="6" type="ORF">WS90_02055</name>
</gene>
<dbReference type="SUPFAM" id="SSF88659">
    <property type="entry name" value="Sigma3 and sigma4 domains of RNA polymerase sigma factors"/>
    <property type="match status" value="1"/>
</dbReference>
<dbReference type="InterPro" id="IPR013249">
    <property type="entry name" value="RNA_pol_sigma70_r4_t2"/>
</dbReference>
<dbReference type="NCBIfam" id="TIGR02937">
    <property type="entry name" value="sigma70-ECF"/>
    <property type="match status" value="1"/>
</dbReference>
<reference evidence="6 7" key="1">
    <citation type="submission" date="2015-11" db="EMBL/GenBank/DDBJ databases">
        <title>Expanding the genomic diversity of Burkholderia species for the development of highly accurate diagnostics.</title>
        <authorList>
            <person name="Sahl J."/>
            <person name="Keim P."/>
            <person name="Wagner D."/>
        </authorList>
    </citation>
    <scope>NUCLEOTIDE SEQUENCE [LARGE SCALE GENOMIC DNA]</scope>
    <source>
        <strain evidence="6 7">MSMB1302</strain>
    </source>
</reference>
<sequence length="164" mass="18634">MSGVLDELLRGYSDLRRYLSRRLSSDDAADLAQASFEVALRYVQQNDVRSPAALMFHVSNNLQIDASRRRQYFPQQLCEDAGDEGFDRFVRSDVTPERECIARESLEQVTQALDGLPPRCREAFVLCRLHGLSYEEAAREMDISPTVIKKYLVQAMKACRGAVL</sequence>
<protein>
    <submittedName>
        <fullName evidence="6">RNA polymerase subunit sigma</fullName>
    </submittedName>
</protein>
<evidence type="ECO:0000313" key="7">
    <source>
        <dbReference type="Proteomes" id="UP000069001"/>
    </source>
</evidence>